<evidence type="ECO:0000313" key="3">
    <source>
        <dbReference type="Proteomes" id="UP000316125"/>
    </source>
</evidence>
<feature type="transmembrane region" description="Helical" evidence="1">
    <location>
        <begin position="345"/>
        <end position="366"/>
    </location>
</feature>
<feature type="transmembrane region" description="Helical" evidence="1">
    <location>
        <begin position="130"/>
        <end position="151"/>
    </location>
</feature>
<feature type="transmembrane region" description="Helical" evidence="1">
    <location>
        <begin position="277"/>
        <end position="305"/>
    </location>
</feature>
<evidence type="ECO:0000313" key="2">
    <source>
        <dbReference type="EMBL" id="QDE34071.1"/>
    </source>
</evidence>
<name>A0A4Y5YMM0_9MICO</name>
<dbReference type="EMBL" id="CP041040">
    <property type="protein sequence ID" value="QDE34071.1"/>
    <property type="molecule type" value="Genomic_DNA"/>
</dbReference>
<gene>
    <name evidence="2" type="ORF">FIV50_04250</name>
</gene>
<keyword evidence="1" id="KW-0812">Transmembrane</keyword>
<feature type="transmembrane region" description="Helical" evidence="1">
    <location>
        <begin position="372"/>
        <end position="390"/>
    </location>
</feature>
<keyword evidence="1" id="KW-1133">Transmembrane helix</keyword>
<sequence length="418" mass="44288">MTGRDAAFVEVSSAGWAFWRALLDTCVGLIVGSLYTFLGIVVIGIVGEEALSSLYWQVDLDPLFRASMGVILLVAAVLAIGVPFVFVAERYAALRAVESSAGADPSAVPQRSLRLELKAAPASHLQTTGLVLFCCLAGLGGIFALGVLFTEDLREDAVSWVALLVFAVLAFGAEMLRRIGRRAVERDSARMGTQWGRWKRGVPRAQQADAERRAAAVAAVVPRWLTAPSARLLHRIATVLLAATFISLAAFMLSVFMRQQCRTCDPVYWDEPIENGIDLLSLSSGVAIAVCAALGILAWVGGVVLQFARESALSRWVADGAARRIDVGLVESLLSGNRAAVRLQLGLSALGAGAVVVGVGALWAEWSAMDASSVLGAAAILIVLGLIIGWSDAPRSRRQRQLARDALFPGDIGPAGEL</sequence>
<feature type="transmembrane region" description="Helical" evidence="1">
    <location>
        <begin position="157"/>
        <end position="176"/>
    </location>
</feature>
<proteinExistence type="predicted"/>
<dbReference type="OrthoDB" id="5005388at2"/>
<accession>A0A4Y5YMM0</accession>
<evidence type="ECO:0000256" key="1">
    <source>
        <dbReference type="SAM" id="Phobius"/>
    </source>
</evidence>
<organism evidence="2 3">
    <name type="scientific">Microbacterium foliorum</name>
    <dbReference type="NCBI Taxonomy" id="104336"/>
    <lineage>
        <taxon>Bacteria</taxon>
        <taxon>Bacillati</taxon>
        <taxon>Actinomycetota</taxon>
        <taxon>Actinomycetes</taxon>
        <taxon>Micrococcales</taxon>
        <taxon>Microbacteriaceae</taxon>
        <taxon>Microbacterium</taxon>
    </lineage>
</organism>
<protein>
    <submittedName>
        <fullName evidence="2">Uncharacterized protein</fullName>
    </submittedName>
</protein>
<keyword evidence="1" id="KW-0472">Membrane</keyword>
<reference evidence="2 3" key="1">
    <citation type="submission" date="2019-06" db="EMBL/GenBank/DDBJ databases">
        <title>Complete genome of Microbacterium foliorum M2.</title>
        <authorList>
            <person name="Cao G."/>
        </authorList>
    </citation>
    <scope>NUCLEOTIDE SEQUENCE [LARGE SCALE GENOMIC DNA]</scope>
    <source>
        <strain evidence="2 3">M2</strain>
    </source>
</reference>
<feature type="transmembrane region" description="Helical" evidence="1">
    <location>
        <begin position="66"/>
        <end position="88"/>
    </location>
</feature>
<dbReference type="RefSeq" id="WP_140036349.1">
    <property type="nucleotide sequence ID" value="NZ_CP041040.1"/>
</dbReference>
<feature type="transmembrane region" description="Helical" evidence="1">
    <location>
        <begin position="21"/>
        <end position="46"/>
    </location>
</feature>
<dbReference type="Proteomes" id="UP000316125">
    <property type="component" value="Chromosome"/>
</dbReference>
<feature type="transmembrane region" description="Helical" evidence="1">
    <location>
        <begin position="232"/>
        <end position="257"/>
    </location>
</feature>
<dbReference type="AlphaFoldDB" id="A0A4Y5YMM0"/>